<dbReference type="PANTHER" id="PTHR11662:SF399">
    <property type="entry name" value="FI19708P1-RELATED"/>
    <property type="match status" value="1"/>
</dbReference>
<feature type="transmembrane region" description="Helical" evidence="9">
    <location>
        <begin position="456"/>
        <end position="478"/>
    </location>
</feature>
<dbReference type="AlphaFoldDB" id="A0A6J5DQ45"/>
<dbReference type="InterPro" id="IPR050382">
    <property type="entry name" value="MFS_Na/Anion_cotransporter"/>
</dbReference>
<evidence type="ECO:0000313" key="12">
    <source>
        <dbReference type="Proteomes" id="UP000494329"/>
    </source>
</evidence>
<comment type="subcellular location">
    <subcellularLocation>
        <location evidence="1">Cell membrane</location>
        <topology evidence="1">Multi-pass membrane protein</topology>
    </subcellularLocation>
</comment>
<dbReference type="PANTHER" id="PTHR11662">
    <property type="entry name" value="SOLUTE CARRIER FAMILY 17"/>
    <property type="match status" value="1"/>
</dbReference>
<dbReference type="Gene3D" id="1.20.1250.20">
    <property type="entry name" value="MFS general substrate transporter like domains"/>
    <property type="match status" value="2"/>
</dbReference>
<dbReference type="CDD" id="cd17319">
    <property type="entry name" value="MFS_ExuT_GudP_like"/>
    <property type="match status" value="1"/>
</dbReference>
<dbReference type="Proteomes" id="UP000494329">
    <property type="component" value="Unassembled WGS sequence"/>
</dbReference>
<keyword evidence="2" id="KW-0813">Transport</keyword>
<dbReference type="InterPro" id="IPR036259">
    <property type="entry name" value="MFS_trans_sf"/>
</dbReference>
<keyword evidence="5 9" id="KW-1133">Transmembrane helix</keyword>
<evidence type="ECO:0000256" key="4">
    <source>
        <dbReference type="ARBA" id="ARBA00022692"/>
    </source>
</evidence>
<feature type="transmembrane region" description="Helical" evidence="9">
    <location>
        <begin position="121"/>
        <end position="139"/>
    </location>
</feature>
<feature type="transmembrane region" description="Helical" evidence="9">
    <location>
        <begin position="394"/>
        <end position="415"/>
    </location>
</feature>
<feature type="transmembrane region" description="Helical" evidence="9">
    <location>
        <begin position="427"/>
        <end position="450"/>
    </location>
</feature>
<evidence type="ECO:0000256" key="2">
    <source>
        <dbReference type="ARBA" id="ARBA00022448"/>
    </source>
</evidence>
<feature type="transmembrane region" description="Helical" evidence="9">
    <location>
        <begin position="295"/>
        <end position="314"/>
    </location>
</feature>
<keyword evidence="4 9" id="KW-0812">Transmembrane</keyword>
<feature type="transmembrane region" description="Helical" evidence="9">
    <location>
        <begin position="187"/>
        <end position="207"/>
    </location>
</feature>
<evidence type="ECO:0000256" key="9">
    <source>
        <dbReference type="SAM" id="Phobius"/>
    </source>
</evidence>
<dbReference type="SUPFAM" id="SSF103473">
    <property type="entry name" value="MFS general substrate transporter"/>
    <property type="match status" value="1"/>
</dbReference>
<feature type="transmembrane region" description="Helical" evidence="9">
    <location>
        <begin position="88"/>
        <end position="109"/>
    </location>
</feature>
<evidence type="ECO:0000256" key="6">
    <source>
        <dbReference type="ARBA" id="ARBA00023136"/>
    </source>
</evidence>
<protein>
    <submittedName>
        <fullName evidence="11">Putative glucarate transporter</fullName>
    </submittedName>
</protein>
<dbReference type="GO" id="GO:0005886">
    <property type="term" value="C:plasma membrane"/>
    <property type="evidence" value="ECO:0007669"/>
    <property type="project" value="UniProtKB-SubCell"/>
</dbReference>
<keyword evidence="6 9" id="KW-0472">Membrane</keyword>
<dbReference type="PROSITE" id="PS50850">
    <property type="entry name" value="MFS"/>
    <property type="match status" value="1"/>
</dbReference>
<dbReference type="FunFam" id="1.20.1250.20:FF:000010">
    <property type="entry name" value="Probable glucarate transporter"/>
    <property type="match status" value="1"/>
</dbReference>
<proteinExistence type="inferred from homology"/>
<evidence type="ECO:0000256" key="8">
    <source>
        <dbReference type="SAM" id="MobiDB-lite"/>
    </source>
</evidence>
<evidence type="ECO:0000256" key="7">
    <source>
        <dbReference type="ARBA" id="ARBA00038514"/>
    </source>
</evidence>
<reference evidence="11 12" key="1">
    <citation type="submission" date="2020-04" db="EMBL/GenBank/DDBJ databases">
        <authorList>
            <person name="De Canck E."/>
        </authorList>
    </citation>
    <scope>NUCLEOTIDE SEQUENCE [LARGE SCALE GENOMIC DNA]</scope>
    <source>
        <strain evidence="11 12">LMG 29739</strain>
    </source>
</reference>
<feature type="transmembrane region" description="Helical" evidence="9">
    <location>
        <begin position="213"/>
        <end position="232"/>
    </location>
</feature>
<evidence type="ECO:0000256" key="3">
    <source>
        <dbReference type="ARBA" id="ARBA00022475"/>
    </source>
</evidence>
<dbReference type="Pfam" id="PF07690">
    <property type="entry name" value="MFS_1"/>
    <property type="match status" value="1"/>
</dbReference>
<name>A0A6J5DQ45_9BURK</name>
<keyword evidence="12" id="KW-1185">Reference proteome</keyword>
<dbReference type="GO" id="GO:0022857">
    <property type="term" value="F:transmembrane transporter activity"/>
    <property type="evidence" value="ECO:0007669"/>
    <property type="project" value="InterPro"/>
</dbReference>
<feature type="transmembrane region" description="Helical" evidence="9">
    <location>
        <begin position="334"/>
        <end position="358"/>
    </location>
</feature>
<dbReference type="InterPro" id="IPR020846">
    <property type="entry name" value="MFS_dom"/>
</dbReference>
<organism evidence="11 12">
    <name type="scientific">Paraburkholderia solisilvae</name>
    <dbReference type="NCBI Taxonomy" id="624376"/>
    <lineage>
        <taxon>Bacteria</taxon>
        <taxon>Pseudomonadati</taxon>
        <taxon>Pseudomonadota</taxon>
        <taxon>Betaproteobacteria</taxon>
        <taxon>Burkholderiales</taxon>
        <taxon>Burkholderiaceae</taxon>
        <taxon>Paraburkholderia</taxon>
    </lineage>
</organism>
<dbReference type="PIRSF" id="PIRSF002808">
    <property type="entry name" value="Hexose_phosphate_transp"/>
    <property type="match status" value="1"/>
</dbReference>
<sequence>MEHIDQAKRSPTGIPSGHSAGAPAAGAQAALASLRESAAGAAVRDQRRTRVRWFILFMLFFITTINYADRASLSIAGNAMQHALGLTPVSMGYIFSAFAWAYVIGQLPGGRLLDRFGTKRVYAFSLLAWSIFTLSQGLVAGLAAGAAVTVMFALRFAMGLAEAPAFPGNSRLTSSWFPSAERGTAAAIFNAAQYFAAVLFTPIMGWIVHRFGWPYVFVAMGALGIVMTGVWLKSVYAPKDHPRVNDAELRYIEAGGALVDLETRETQGSAAAVRANQPAKVPMGASIREMLGSRMLLGIFIAQYCINALTYFFLTWFPIYLVQQRHMSILKAGFVASIPAVCGFLGGVLGGVISDALIKRGHSASFARKTPIVLGMLLSTCMIACNYVDSEFLVVAIMAAAFFGKGIGALGWAVVSDTAPLEAGGVCASLFNAFGNVAGITTPIVIGYLVQGSGSFNSALVFIGANAVVAVLCYLFVVGDIKRMVLTRSVAAH</sequence>
<gene>
    <name evidence="11" type="primary">gudP</name>
    <name evidence="11" type="ORF">LMG29739_02253</name>
</gene>
<feature type="region of interest" description="Disordered" evidence="8">
    <location>
        <begin position="1"/>
        <end position="22"/>
    </location>
</feature>
<feature type="transmembrane region" description="Helical" evidence="9">
    <location>
        <begin position="51"/>
        <end position="68"/>
    </location>
</feature>
<dbReference type="NCBIfam" id="TIGR00893">
    <property type="entry name" value="2A0114"/>
    <property type="match status" value="1"/>
</dbReference>
<accession>A0A6J5DQ45</accession>
<evidence type="ECO:0000313" key="11">
    <source>
        <dbReference type="EMBL" id="CAB3755697.1"/>
    </source>
</evidence>
<feature type="domain" description="Major facilitator superfamily (MFS) profile" evidence="10">
    <location>
        <begin position="55"/>
        <end position="482"/>
    </location>
</feature>
<feature type="transmembrane region" description="Helical" evidence="9">
    <location>
        <begin position="370"/>
        <end position="388"/>
    </location>
</feature>
<dbReference type="InterPro" id="IPR000849">
    <property type="entry name" value="Sugar_P_transporter"/>
</dbReference>
<comment type="similarity">
    <text evidence="7">Belongs to the major facilitator superfamily. Phthalate permease family.</text>
</comment>
<dbReference type="EMBL" id="CADIKF010000014">
    <property type="protein sequence ID" value="CAB3755697.1"/>
    <property type="molecule type" value="Genomic_DNA"/>
</dbReference>
<evidence type="ECO:0000256" key="5">
    <source>
        <dbReference type="ARBA" id="ARBA00022989"/>
    </source>
</evidence>
<evidence type="ECO:0000259" key="10">
    <source>
        <dbReference type="PROSITE" id="PS50850"/>
    </source>
</evidence>
<dbReference type="InterPro" id="IPR011701">
    <property type="entry name" value="MFS"/>
</dbReference>
<evidence type="ECO:0000256" key="1">
    <source>
        <dbReference type="ARBA" id="ARBA00004651"/>
    </source>
</evidence>
<keyword evidence="3" id="KW-1003">Cell membrane</keyword>